<feature type="domain" description="DNA topoisomerase type IA zn finger" evidence="1">
    <location>
        <begin position="191"/>
        <end position="231"/>
    </location>
</feature>
<dbReference type="Pfam" id="PF01396">
    <property type="entry name" value="Zn_ribbon_Top1"/>
    <property type="match status" value="1"/>
</dbReference>
<dbReference type="GO" id="GO:0003677">
    <property type="term" value="F:DNA binding"/>
    <property type="evidence" value="ECO:0007669"/>
    <property type="project" value="InterPro"/>
</dbReference>
<sequence length="233" mass="25597">MDSLFLIGLVFIVVIVLLAIKSLSKQQAPGSSVLPYRKVDVLFTPAERSFLGVLTQAVGQDAQIFGKVRVADVILPVKGLANADRLRAMNKITSKHFDFVLCDSNDLSILCAIELNDSSHNSKKRKERDAFLEAVCESAGFPLVQVPARATYKIDEVRGAVAMYLKHEELATPNNEDTIAPDIIQPAVEEVVCPKCSSKMVKRVAKKGKNIGSEFWACSSYPKCRYIKAIKAP</sequence>
<comment type="caution">
    <text evidence="3">The sequence shown here is derived from an EMBL/GenBank/DDBJ whole genome shotgun (WGS) entry which is preliminary data.</text>
</comment>
<evidence type="ECO:0000259" key="2">
    <source>
        <dbReference type="Pfam" id="PF10881"/>
    </source>
</evidence>
<name>A0AAW7XCQ8_9GAMM</name>
<dbReference type="InterPro" id="IPR013498">
    <property type="entry name" value="Topo_IA_Znf"/>
</dbReference>
<dbReference type="EMBL" id="JAUOPG010000001">
    <property type="protein sequence ID" value="MDO6451971.1"/>
    <property type="molecule type" value="Genomic_DNA"/>
</dbReference>
<evidence type="ECO:0000313" key="3">
    <source>
        <dbReference type="EMBL" id="MDO6451971.1"/>
    </source>
</evidence>
<evidence type="ECO:0000313" key="4">
    <source>
        <dbReference type="Proteomes" id="UP001169862"/>
    </source>
</evidence>
<organism evidence="3 4">
    <name type="scientific">Neptunomonas phycophila</name>
    <dbReference type="NCBI Taxonomy" id="1572645"/>
    <lineage>
        <taxon>Bacteria</taxon>
        <taxon>Pseudomonadati</taxon>
        <taxon>Pseudomonadota</taxon>
        <taxon>Gammaproteobacteria</taxon>
        <taxon>Oceanospirillales</taxon>
        <taxon>Oceanospirillaceae</taxon>
        <taxon>Neptunomonas</taxon>
    </lineage>
</organism>
<evidence type="ECO:0000259" key="1">
    <source>
        <dbReference type="Pfam" id="PF01396"/>
    </source>
</evidence>
<protein>
    <submittedName>
        <fullName evidence="3">DUF2726 domain-containing protein</fullName>
    </submittedName>
</protein>
<dbReference type="PIRSF" id="PIRSF028063">
    <property type="entry name" value="UCP028063"/>
    <property type="match status" value="1"/>
</dbReference>
<dbReference type="InterPro" id="IPR014538">
    <property type="entry name" value="UCP028063_topo_Znf"/>
</dbReference>
<feature type="domain" description="DUF2726" evidence="2">
    <location>
        <begin position="42"/>
        <end position="161"/>
    </location>
</feature>
<dbReference type="RefSeq" id="WP_303547954.1">
    <property type="nucleotide sequence ID" value="NZ_JAUOPG010000001.1"/>
</dbReference>
<dbReference type="Proteomes" id="UP001169862">
    <property type="component" value="Unassembled WGS sequence"/>
</dbReference>
<dbReference type="Pfam" id="PF10881">
    <property type="entry name" value="DUF2726"/>
    <property type="match status" value="1"/>
</dbReference>
<dbReference type="Gene3D" id="3.30.65.10">
    <property type="entry name" value="Bacterial Topoisomerase I, domain 1"/>
    <property type="match status" value="1"/>
</dbReference>
<dbReference type="GO" id="GO:0006265">
    <property type="term" value="P:DNA topological change"/>
    <property type="evidence" value="ECO:0007669"/>
    <property type="project" value="InterPro"/>
</dbReference>
<gene>
    <name evidence="3" type="ORF">Q4490_00205</name>
</gene>
<dbReference type="InterPro" id="IPR024402">
    <property type="entry name" value="DUF2726"/>
</dbReference>
<dbReference type="SUPFAM" id="SSF57783">
    <property type="entry name" value="Zinc beta-ribbon"/>
    <property type="match status" value="1"/>
</dbReference>
<proteinExistence type="predicted"/>
<reference evidence="3" key="1">
    <citation type="submission" date="2023-07" db="EMBL/GenBank/DDBJ databases">
        <title>Genome content predicts the carbon catabolic preferences of heterotrophic bacteria.</title>
        <authorList>
            <person name="Gralka M."/>
        </authorList>
    </citation>
    <scope>NUCLEOTIDE SEQUENCE</scope>
    <source>
        <strain evidence="3">I2M16</strain>
    </source>
</reference>
<dbReference type="GO" id="GO:0005694">
    <property type="term" value="C:chromosome"/>
    <property type="evidence" value="ECO:0007669"/>
    <property type="project" value="InterPro"/>
</dbReference>
<dbReference type="AlphaFoldDB" id="A0AAW7XCQ8"/>
<accession>A0AAW7XCQ8</accession>
<dbReference type="GO" id="GO:0003916">
    <property type="term" value="F:DNA topoisomerase activity"/>
    <property type="evidence" value="ECO:0007669"/>
    <property type="project" value="InterPro"/>
</dbReference>